<evidence type="ECO:0000256" key="1">
    <source>
        <dbReference type="ARBA" id="ARBA00001968"/>
    </source>
</evidence>
<feature type="domain" description="DDE Tnp4" evidence="3">
    <location>
        <begin position="98"/>
        <end position="176"/>
    </location>
</feature>
<dbReference type="GeneID" id="106815875"/>
<sequence>MMQMFTSTLYYYNKKVQCLSVPDQFFLTLIKLRQHKIKFELSRMFCVSESTVTNIFVTWVNFMNVQWREIDLFPSRDLVKYFAPSDFKQKFPTTRIFIDGVECPVKKPSAPRAQQSTFSTYKNRNTVKNLVGCTPGALVSYISPRYGGSVSDRQIIERSHIQISCDPGDSIMADKGHIERIIGLGKTYKILTQPMTGPETNLSSEIIFICYMLCNFRSSIVSKMA</sequence>
<dbReference type="RefSeq" id="XP_014675885.1">
    <property type="nucleotide sequence ID" value="XM_014820399.1"/>
</dbReference>
<evidence type="ECO:0000313" key="6">
    <source>
        <dbReference type="RefSeq" id="XP_014675885.1"/>
    </source>
</evidence>
<evidence type="ECO:0000313" key="5">
    <source>
        <dbReference type="Proteomes" id="UP000695022"/>
    </source>
</evidence>
<evidence type="ECO:0000313" key="7">
    <source>
        <dbReference type="RefSeq" id="XP_014675886.1"/>
    </source>
</evidence>
<dbReference type="InterPro" id="IPR027805">
    <property type="entry name" value="Transposase_HTH_dom"/>
</dbReference>
<comment type="cofactor">
    <cofactor evidence="1">
        <name>a divalent metal cation</name>
        <dbReference type="ChEBI" id="CHEBI:60240"/>
    </cofactor>
</comment>
<feature type="domain" description="Transposase Helix-turn-helix" evidence="4">
    <location>
        <begin position="17"/>
        <end position="65"/>
    </location>
</feature>
<organism evidence="5 6">
    <name type="scientific">Priapulus caudatus</name>
    <name type="common">Priapulid worm</name>
    <dbReference type="NCBI Taxonomy" id="37621"/>
    <lineage>
        <taxon>Eukaryota</taxon>
        <taxon>Metazoa</taxon>
        <taxon>Ecdysozoa</taxon>
        <taxon>Scalidophora</taxon>
        <taxon>Priapulida</taxon>
        <taxon>Priapulimorpha</taxon>
        <taxon>Priapulimorphida</taxon>
        <taxon>Priapulidae</taxon>
        <taxon>Priapulus</taxon>
    </lineage>
</organism>
<dbReference type="RefSeq" id="XP_014675886.1">
    <property type="nucleotide sequence ID" value="XM_014820400.1"/>
</dbReference>
<protein>
    <submittedName>
        <fullName evidence="6 7">Uncharacterized protein LOC106815875</fullName>
    </submittedName>
</protein>
<evidence type="ECO:0000256" key="2">
    <source>
        <dbReference type="ARBA" id="ARBA00022723"/>
    </source>
</evidence>
<dbReference type="PANTHER" id="PTHR23080">
    <property type="entry name" value="THAP DOMAIN PROTEIN"/>
    <property type="match status" value="1"/>
</dbReference>
<evidence type="ECO:0000259" key="4">
    <source>
        <dbReference type="Pfam" id="PF13613"/>
    </source>
</evidence>
<keyword evidence="2" id="KW-0479">Metal-binding</keyword>
<proteinExistence type="predicted"/>
<dbReference type="Pfam" id="PF13613">
    <property type="entry name" value="HTH_Tnp_4"/>
    <property type="match status" value="1"/>
</dbReference>
<gene>
    <name evidence="6 7" type="primary">LOC106815875</name>
</gene>
<evidence type="ECO:0000259" key="3">
    <source>
        <dbReference type="Pfam" id="PF13359"/>
    </source>
</evidence>
<dbReference type="Proteomes" id="UP000695022">
    <property type="component" value="Unplaced"/>
</dbReference>
<name>A0ABM1EUL4_PRICU</name>
<dbReference type="Pfam" id="PF13359">
    <property type="entry name" value="DDE_Tnp_4"/>
    <property type="match status" value="1"/>
</dbReference>
<reference evidence="6 7" key="1">
    <citation type="submission" date="2025-05" db="UniProtKB">
        <authorList>
            <consortium name="RefSeq"/>
        </authorList>
    </citation>
    <scope>IDENTIFICATION</scope>
</reference>
<keyword evidence="5" id="KW-1185">Reference proteome</keyword>
<dbReference type="InterPro" id="IPR027806">
    <property type="entry name" value="HARBI1_dom"/>
</dbReference>
<accession>A0ABM1EUL4</accession>